<organism evidence="2 3">
    <name type="scientific">Galerina marginata (strain CBS 339.88)</name>
    <dbReference type="NCBI Taxonomy" id="685588"/>
    <lineage>
        <taxon>Eukaryota</taxon>
        <taxon>Fungi</taxon>
        <taxon>Dikarya</taxon>
        <taxon>Basidiomycota</taxon>
        <taxon>Agaricomycotina</taxon>
        <taxon>Agaricomycetes</taxon>
        <taxon>Agaricomycetidae</taxon>
        <taxon>Agaricales</taxon>
        <taxon>Agaricineae</taxon>
        <taxon>Strophariaceae</taxon>
        <taxon>Galerina</taxon>
    </lineage>
</organism>
<evidence type="ECO:0000313" key="3">
    <source>
        <dbReference type="Proteomes" id="UP000027222"/>
    </source>
</evidence>
<evidence type="ECO:0000313" key="2">
    <source>
        <dbReference type="EMBL" id="KDR84147.1"/>
    </source>
</evidence>
<keyword evidence="3" id="KW-1185">Reference proteome</keyword>
<reference evidence="3" key="1">
    <citation type="journal article" date="2014" name="Proc. Natl. Acad. Sci. U.S.A.">
        <title>Extensive sampling of basidiomycete genomes demonstrates inadequacy of the white-rot/brown-rot paradigm for wood decay fungi.</title>
        <authorList>
            <person name="Riley R."/>
            <person name="Salamov A.A."/>
            <person name="Brown D.W."/>
            <person name="Nagy L.G."/>
            <person name="Floudas D."/>
            <person name="Held B.W."/>
            <person name="Levasseur A."/>
            <person name="Lombard V."/>
            <person name="Morin E."/>
            <person name="Otillar R."/>
            <person name="Lindquist E.A."/>
            <person name="Sun H."/>
            <person name="LaButti K.M."/>
            <person name="Schmutz J."/>
            <person name="Jabbour D."/>
            <person name="Luo H."/>
            <person name="Baker S.E."/>
            <person name="Pisabarro A.G."/>
            <person name="Walton J.D."/>
            <person name="Blanchette R.A."/>
            <person name="Henrissat B."/>
            <person name="Martin F."/>
            <person name="Cullen D."/>
            <person name="Hibbett D.S."/>
            <person name="Grigoriev I.V."/>
        </authorList>
    </citation>
    <scope>NUCLEOTIDE SEQUENCE [LARGE SCALE GENOMIC DNA]</scope>
    <source>
        <strain evidence="3">CBS 339.88</strain>
    </source>
</reference>
<protein>
    <submittedName>
        <fullName evidence="2">Uncharacterized protein</fullName>
    </submittedName>
</protein>
<keyword evidence="1" id="KW-1133">Transmembrane helix</keyword>
<feature type="transmembrane region" description="Helical" evidence="1">
    <location>
        <begin position="26"/>
        <end position="47"/>
    </location>
</feature>
<proteinExistence type="predicted"/>
<name>A0A067TP85_GALM3</name>
<keyword evidence="1" id="KW-0472">Membrane</keyword>
<dbReference type="EMBL" id="KL142368">
    <property type="protein sequence ID" value="KDR84147.1"/>
    <property type="molecule type" value="Genomic_DNA"/>
</dbReference>
<sequence length="65" mass="7827">MNFRNRHREDSRHHEADRKRKIWGEWATILVALPVIYVCIQDILWVATKGRLCRMSLFVSVINNY</sequence>
<accession>A0A067TP85</accession>
<dbReference type="HOGENOM" id="CLU_2849838_0_0_1"/>
<evidence type="ECO:0000256" key="1">
    <source>
        <dbReference type="SAM" id="Phobius"/>
    </source>
</evidence>
<keyword evidence="1" id="KW-0812">Transmembrane</keyword>
<gene>
    <name evidence="2" type="ORF">GALMADRAFT_700636</name>
</gene>
<dbReference type="AlphaFoldDB" id="A0A067TP85"/>
<dbReference type="Proteomes" id="UP000027222">
    <property type="component" value="Unassembled WGS sequence"/>
</dbReference>